<name>A0A0F9K223_9ZZZZ</name>
<protein>
    <submittedName>
        <fullName evidence="1">Uncharacterized protein</fullName>
    </submittedName>
</protein>
<dbReference type="EMBL" id="LAZR01008872">
    <property type="protein sequence ID" value="KKM76043.1"/>
    <property type="molecule type" value="Genomic_DNA"/>
</dbReference>
<accession>A0A0F9K223</accession>
<sequence>MNCADCGTEVHLGQLVGKKKKERRILCLKCADIATGKRDKRGFLK</sequence>
<dbReference type="AlphaFoldDB" id="A0A0F9K223"/>
<evidence type="ECO:0000313" key="1">
    <source>
        <dbReference type="EMBL" id="KKM76043.1"/>
    </source>
</evidence>
<organism evidence="1">
    <name type="scientific">marine sediment metagenome</name>
    <dbReference type="NCBI Taxonomy" id="412755"/>
    <lineage>
        <taxon>unclassified sequences</taxon>
        <taxon>metagenomes</taxon>
        <taxon>ecological metagenomes</taxon>
    </lineage>
</organism>
<comment type="caution">
    <text evidence="1">The sequence shown here is derived from an EMBL/GenBank/DDBJ whole genome shotgun (WGS) entry which is preliminary data.</text>
</comment>
<gene>
    <name evidence="1" type="ORF">LCGC14_1384030</name>
</gene>
<proteinExistence type="predicted"/>
<reference evidence="1" key="1">
    <citation type="journal article" date="2015" name="Nature">
        <title>Complex archaea that bridge the gap between prokaryotes and eukaryotes.</title>
        <authorList>
            <person name="Spang A."/>
            <person name="Saw J.H."/>
            <person name="Jorgensen S.L."/>
            <person name="Zaremba-Niedzwiedzka K."/>
            <person name="Martijn J."/>
            <person name="Lind A.E."/>
            <person name="van Eijk R."/>
            <person name="Schleper C."/>
            <person name="Guy L."/>
            <person name="Ettema T.J."/>
        </authorList>
    </citation>
    <scope>NUCLEOTIDE SEQUENCE</scope>
</reference>